<accession>A0A8H6K3H6</accession>
<keyword evidence="2" id="KW-1185">Reference proteome</keyword>
<dbReference type="Proteomes" id="UP000639643">
    <property type="component" value="Unassembled WGS sequence"/>
</dbReference>
<dbReference type="EMBL" id="WIGM01000491">
    <property type="protein sequence ID" value="KAF6823785.1"/>
    <property type="molecule type" value="Genomic_DNA"/>
</dbReference>
<proteinExistence type="predicted"/>
<reference evidence="1" key="1">
    <citation type="journal article" date="2020" name="Phytopathology">
        <title>Genome Sequence Resources of Colletotrichum truncatum, C. plurivorum, C. musicola, and C. sojae: Four Species Pathogenic to Soybean (Glycine max).</title>
        <authorList>
            <person name="Rogerio F."/>
            <person name="Boufleur T.R."/>
            <person name="Ciampi-Guillardi M."/>
            <person name="Sukno S.A."/>
            <person name="Thon M.R."/>
            <person name="Massola Junior N.S."/>
            <person name="Baroncelli R."/>
        </authorList>
    </citation>
    <scope>NUCLEOTIDE SEQUENCE</scope>
    <source>
        <strain evidence="1">LFN0074</strain>
    </source>
</reference>
<gene>
    <name evidence="1" type="ORF">CMUS01_10555</name>
</gene>
<organism evidence="1 2">
    <name type="scientific">Colletotrichum musicola</name>
    <dbReference type="NCBI Taxonomy" id="2175873"/>
    <lineage>
        <taxon>Eukaryota</taxon>
        <taxon>Fungi</taxon>
        <taxon>Dikarya</taxon>
        <taxon>Ascomycota</taxon>
        <taxon>Pezizomycotina</taxon>
        <taxon>Sordariomycetes</taxon>
        <taxon>Hypocreomycetidae</taxon>
        <taxon>Glomerellales</taxon>
        <taxon>Glomerellaceae</taxon>
        <taxon>Colletotrichum</taxon>
        <taxon>Colletotrichum orchidearum species complex</taxon>
    </lineage>
</organism>
<evidence type="ECO:0000313" key="2">
    <source>
        <dbReference type="Proteomes" id="UP000639643"/>
    </source>
</evidence>
<dbReference type="AlphaFoldDB" id="A0A8H6K3H6"/>
<sequence>MSRRPPTVIPGSEPDFQGSVGWYLLRRCWDSWTCILPENLCWMYDDLRGRFEEVDATHQIQRLRTSI</sequence>
<name>A0A8H6K3H6_9PEZI</name>
<evidence type="ECO:0000313" key="1">
    <source>
        <dbReference type="EMBL" id="KAF6823785.1"/>
    </source>
</evidence>
<comment type="caution">
    <text evidence="1">The sequence shown here is derived from an EMBL/GenBank/DDBJ whole genome shotgun (WGS) entry which is preliminary data.</text>
</comment>
<protein>
    <submittedName>
        <fullName evidence="1">Uncharacterized protein</fullName>
    </submittedName>
</protein>